<feature type="compositionally biased region" description="Low complexity" evidence="1">
    <location>
        <begin position="220"/>
        <end position="243"/>
    </location>
</feature>
<dbReference type="AlphaFoldDB" id="A0AA40CUB8"/>
<keyword evidence="3" id="KW-1185">Reference proteome</keyword>
<evidence type="ECO:0000256" key="1">
    <source>
        <dbReference type="SAM" id="MobiDB-lite"/>
    </source>
</evidence>
<proteinExistence type="predicted"/>
<protein>
    <submittedName>
        <fullName evidence="2">Uncharacterized protein</fullName>
    </submittedName>
</protein>
<dbReference type="Proteomes" id="UP001174936">
    <property type="component" value="Unassembled WGS sequence"/>
</dbReference>
<evidence type="ECO:0000313" key="3">
    <source>
        <dbReference type="Proteomes" id="UP001174936"/>
    </source>
</evidence>
<evidence type="ECO:0000313" key="2">
    <source>
        <dbReference type="EMBL" id="KAK0649568.1"/>
    </source>
</evidence>
<gene>
    <name evidence="2" type="ORF">B0T16DRAFT_133719</name>
</gene>
<name>A0AA40CUB8_9PEZI</name>
<reference evidence="2" key="1">
    <citation type="submission" date="2023-06" db="EMBL/GenBank/DDBJ databases">
        <title>Genome-scale phylogeny and comparative genomics of the fungal order Sordariales.</title>
        <authorList>
            <consortium name="Lawrence Berkeley National Laboratory"/>
            <person name="Hensen N."/>
            <person name="Bonometti L."/>
            <person name="Westerberg I."/>
            <person name="Brannstrom I.O."/>
            <person name="Guillou S."/>
            <person name="Cros-Aarteil S."/>
            <person name="Calhoun S."/>
            <person name="Haridas S."/>
            <person name="Kuo A."/>
            <person name="Mondo S."/>
            <person name="Pangilinan J."/>
            <person name="Riley R."/>
            <person name="Labutti K."/>
            <person name="Andreopoulos B."/>
            <person name="Lipzen A."/>
            <person name="Chen C."/>
            <person name="Yanf M."/>
            <person name="Daum C."/>
            <person name="Ng V."/>
            <person name="Clum A."/>
            <person name="Steindorff A."/>
            <person name="Ohm R."/>
            <person name="Martin F."/>
            <person name="Silar P."/>
            <person name="Natvig D."/>
            <person name="Lalanne C."/>
            <person name="Gautier V."/>
            <person name="Ament-Velasquez S.L."/>
            <person name="Kruys A."/>
            <person name="Hutchinson M.I."/>
            <person name="Powell A.J."/>
            <person name="Barry K."/>
            <person name="Miller A.N."/>
            <person name="Grigoriev I.V."/>
            <person name="Debuchy R."/>
            <person name="Gladieux P."/>
            <person name="Thoren M.H."/>
            <person name="Johannesson H."/>
        </authorList>
    </citation>
    <scope>NUCLEOTIDE SEQUENCE</scope>
    <source>
        <strain evidence="2">SMH2532-1</strain>
    </source>
</reference>
<accession>A0AA40CUB8</accession>
<dbReference type="EMBL" id="JAULSV010000003">
    <property type="protein sequence ID" value="KAK0649568.1"/>
    <property type="molecule type" value="Genomic_DNA"/>
</dbReference>
<comment type="caution">
    <text evidence="2">The sequence shown here is derived from an EMBL/GenBank/DDBJ whole genome shotgun (WGS) entry which is preliminary data.</text>
</comment>
<organism evidence="2 3">
    <name type="scientific">Cercophora newfieldiana</name>
    <dbReference type="NCBI Taxonomy" id="92897"/>
    <lineage>
        <taxon>Eukaryota</taxon>
        <taxon>Fungi</taxon>
        <taxon>Dikarya</taxon>
        <taxon>Ascomycota</taxon>
        <taxon>Pezizomycotina</taxon>
        <taxon>Sordariomycetes</taxon>
        <taxon>Sordariomycetidae</taxon>
        <taxon>Sordariales</taxon>
        <taxon>Lasiosphaeriaceae</taxon>
        <taxon>Cercophora</taxon>
    </lineage>
</organism>
<sequence length="243" mass="26797">MSQTSSSYGGPQGALCFAARRRNRFSRTHQSRSGWANAAHCGIPATMLSPQLWGCTCWPANGGQWFPFSPRIGCHIAICRLNFLGASPTRGPPNPYHTKCPCPKASQGQSSHPYLARRVLGTANLDIHHAWSQIHQRGDRDVDPLDGPVISHPTKHHSHLSCAESLCGVHTRLPGQRVHWVSPGPVPAGYYYYLQRCRLTSGVRLPPGPYIPTSTPAPNPRQSRQPRRQQPFQVRTPVPSAAR</sequence>
<feature type="region of interest" description="Disordered" evidence="1">
    <location>
        <begin position="205"/>
        <end position="243"/>
    </location>
</feature>
<feature type="compositionally biased region" description="Pro residues" evidence="1">
    <location>
        <begin position="206"/>
        <end position="219"/>
    </location>
</feature>